<dbReference type="InterPro" id="IPR037006">
    <property type="entry name" value="CheA-like_homodim_sf"/>
</dbReference>
<dbReference type="PROSITE" id="PS50894">
    <property type="entry name" value="HPT"/>
    <property type="match status" value="1"/>
</dbReference>
<dbReference type="EMBL" id="UOGI01000204">
    <property type="protein sequence ID" value="VAX33756.1"/>
    <property type="molecule type" value="Genomic_DNA"/>
</dbReference>
<dbReference type="InterPro" id="IPR004358">
    <property type="entry name" value="Sig_transdc_His_kin-like_C"/>
</dbReference>
<feature type="domain" description="Histidine kinase" evidence="6">
    <location>
        <begin position="249"/>
        <end position="482"/>
    </location>
</feature>
<dbReference type="GO" id="GO:0006935">
    <property type="term" value="P:chemotaxis"/>
    <property type="evidence" value="ECO:0007669"/>
    <property type="project" value="InterPro"/>
</dbReference>
<keyword evidence="5 10" id="KW-0418">Kinase</keyword>
<dbReference type="Pfam" id="PF00072">
    <property type="entry name" value="Response_reg"/>
    <property type="match status" value="1"/>
</dbReference>
<dbReference type="PRINTS" id="PR00344">
    <property type="entry name" value="BCTRLSENSOR"/>
</dbReference>
<evidence type="ECO:0000256" key="1">
    <source>
        <dbReference type="ARBA" id="ARBA00000085"/>
    </source>
</evidence>
<dbReference type="SMART" id="SM00387">
    <property type="entry name" value="HATPase_c"/>
    <property type="match status" value="1"/>
</dbReference>
<evidence type="ECO:0000256" key="3">
    <source>
        <dbReference type="ARBA" id="ARBA00022553"/>
    </source>
</evidence>
<dbReference type="InterPro" id="IPR051315">
    <property type="entry name" value="Bact_Chemotaxis_CheA"/>
</dbReference>
<dbReference type="AlphaFoldDB" id="A0A3B1CT30"/>
<dbReference type="Gene3D" id="1.10.287.560">
    <property type="entry name" value="Histidine kinase CheA-like, homodimeric domain"/>
    <property type="match status" value="1"/>
</dbReference>
<dbReference type="SMART" id="SM00073">
    <property type="entry name" value="HPT"/>
    <property type="match status" value="1"/>
</dbReference>
<feature type="domain" description="HPt" evidence="9">
    <location>
        <begin position="1"/>
        <end position="103"/>
    </location>
</feature>
<dbReference type="PROSITE" id="PS50110">
    <property type="entry name" value="RESPONSE_REGULATORY"/>
    <property type="match status" value="1"/>
</dbReference>
<dbReference type="CDD" id="cd00088">
    <property type="entry name" value="HPT"/>
    <property type="match status" value="1"/>
</dbReference>
<evidence type="ECO:0000256" key="5">
    <source>
        <dbReference type="ARBA" id="ARBA00022777"/>
    </source>
</evidence>
<keyword evidence="4" id="KW-0808">Transferase</keyword>
<evidence type="ECO:0000313" key="10">
    <source>
        <dbReference type="EMBL" id="VAX33756.1"/>
    </source>
</evidence>
<evidence type="ECO:0000256" key="4">
    <source>
        <dbReference type="ARBA" id="ARBA00022679"/>
    </source>
</evidence>
<evidence type="ECO:0000259" key="7">
    <source>
        <dbReference type="PROSITE" id="PS50110"/>
    </source>
</evidence>
<protein>
    <recommendedName>
        <fullName evidence="2">histidine kinase</fullName>
        <ecNumber evidence="2">2.7.13.3</ecNumber>
    </recommendedName>
</protein>
<reference evidence="10" key="1">
    <citation type="submission" date="2018-06" db="EMBL/GenBank/DDBJ databases">
        <authorList>
            <person name="Zhirakovskaya E."/>
        </authorList>
    </citation>
    <scope>NUCLEOTIDE SEQUENCE</scope>
</reference>
<dbReference type="FunFam" id="3.30.565.10:FF:000016">
    <property type="entry name" value="Chemotaxis protein CheA, putative"/>
    <property type="match status" value="1"/>
</dbReference>
<dbReference type="InterPro" id="IPR004105">
    <property type="entry name" value="CheA-like_dim"/>
</dbReference>
<dbReference type="SMART" id="SM00260">
    <property type="entry name" value="CheW"/>
    <property type="match status" value="1"/>
</dbReference>
<dbReference type="Pfam" id="PF01584">
    <property type="entry name" value="CheW"/>
    <property type="match status" value="1"/>
</dbReference>
<dbReference type="InterPro" id="IPR036890">
    <property type="entry name" value="HATPase_C_sf"/>
</dbReference>
<dbReference type="GO" id="GO:0005737">
    <property type="term" value="C:cytoplasm"/>
    <property type="evidence" value="ECO:0007669"/>
    <property type="project" value="InterPro"/>
</dbReference>
<gene>
    <name evidence="10" type="ORF">MNBD_NITROSPIRAE03-1915</name>
</gene>
<dbReference type="InterPro" id="IPR011006">
    <property type="entry name" value="CheY-like_superfamily"/>
</dbReference>
<dbReference type="InterPro" id="IPR036061">
    <property type="entry name" value="CheW-like_dom_sf"/>
</dbReference>
<evidence type="ECO:0000259" key="9">
    <source>
        <dbReference type="PROSITE" id="PS50894"/>
    </source>
</evidence>
<dbReference type="PANTHER" id="PTHR43395">
    <property type="entry name" value="SENSOR HISTIDINE KINASE CHEA"/>
    <property type="match status" value="1"/>
</dbReference>
<dbReference type="InterPro" id="IPR008207">
    <property type="entry name" value="Sig_transdc_His_kin_Hpt_dom"/>
</dbReference>
<dbReference type="SUPFAM" id="SSF52172">
    <property type="entry name" value="CheY-like"/>
    <property type="match status" value="1"/>
</dbReference>
<dbReference type="Gene3D" id="1.20.120.160">
    <property type="entry name" value="HPT domain"/>
    <property type="match status" value="1"/>
</dbReference>
<proteinExistence type="predicted"/>
<dbReference type="InterPro" id="IPR005467">
    <property type="entry name" value="His_kinase_dom"/>
</dbReference>
<keyword evidence="3" id="KW-0597">Phosphoprotein</keyword>
<dbReference type="SMART" id="SM01231">
    <property type="entry name" value="H-kinase_dim"/>
    <property type="match status" value="1"/>
</dbReference>
<comment type="catalytic activity">
    <reaction evidence="1">
        <text>ATP + protein L-histidine = ADP + protein N-phospho-L-histidine.</text>
        <dbReference type="EC" id="2.7.13.3"/>
    </reaction>
</comment>
<feature type="domain" description="CheW-like" evidence="8">
    <location>
        <begin position="484"/>
        <end position="616"/>
    </location>
</feature>
<evidence type="ECO:0000259" key="6">
    <source>
        <dbReference type="PROSITE" id="PS50109"/>
    </source>
</evidence>
<dbReference type="InterPro" id="IPR002545">
    <property type="entry name" value="CheW-lke_dom"/>
</dbReference>
<dbReference type="Pfam" id="PF01627">
    <property type="entry name" value="Hpt"/>
    <property type="match status" value="1"/>
</dbReference>
<organism evidence="10">
    <name type="scientific">hydrothermal vent metagenome</name>
    <dbReference type="NCBI Taxonomy" id="652676"/>
    <lineage>
        <taxon>unclassified sequences</taxon>
        <taxon>metagenomes</taxon>
        <taxon>ecological metagenomes</taxon>
    </lineage>
</organism>
<dbReference type="SUPFAM" id="SSF55874">
    <property type="entry name" value="ATPase domain of HSP90 chaperone/DNA topoisomerase II/histidine kinase"/>
    <property type="match status" value="1"/>
</dbReference>
<dbReference type="InterPro" id="IPR001789">
    <property type="entry name" value="Sig_transdc_resp-reg_receiver"/>
</dbReference>
<feature type="domain" description="Response regulatory" evidence="7">
    <location>
        <begin position="632"/>
        <end position="748"/>
    </location>
</feature>
<evidence type="ECO:0000259" key="8">
    <source>
        <dbReference type="PROSITE" id="PS50851"/>
    </source>
</evidence>
<dbReference type="Gene3D" id="3.30.565.10">
    <property type="entry name" value="Histidine kinase-like ATPase, C-terminal domain"/>
    <property type="match status" value="1"/>
</dbReference>
<dbReference type="SMART" id="SM00448">
    <property type="entry name" value="REC"/>
    <property type="match status" value="1"/>
</dbReference>
<accession>A0A3B1CT30</accession>
<dbReference type="GO" id="GO:0000155">
    <property type="term" value="F:phosphorelay sensor kinase activity"/>
    <property type="evidence" value="ECO:0007669"/>
    <property type="project" value="InterPro"/>
</dbReference>
<dbReference type="InterPro" id="IPR036641">
    <property type="entry name" value="HPT_dom_sf"/>
</dbReference>
<dbReference type="PANTHER" id="PTHR43395:SF1">
    <property type="entry name" value="CHEMOTAXIS PROTEIN CHEA"/>
    <property type="match status" value="1"/>
</dbReference>
<dbReference type="PROSITE" id="PS50851">
    <property type="entry name" value="CHEW"/>
    <property type="match status" value="1"/>
</dbReference>
<sequence length="754" mass="85082">MAEKGLRDFFLAEAEEHLVVLEKGFLELEKNPSELSEMQELFRAAHSLKGSAALVKLDTTSKVAHNLEDVLESIRDGNTPVTRPVIDWLLHTLDAIKLLVSEIILGNPEIIEIADEVEESLKEILSEEETAGSVSIKEKKAVPEKRQVPRRKEDIEVLSNYVKVHVDNIEQMMNLVGELTILKNYLLSETGGILDLKEEIEYAGGRLIKEIDDFSSKYAYSIPDKITYVDALLEDFRELEFDRYDELNLFTHKLHEIMDDITEALKDSANFLVRFSDHIRMIDRINMDMRETISRSRMVEAGRLFQRFTRTIRDLAHRSDKKVRFIVSGTETRIDRVIFERLFDPLLHIIRNAISHGIENPEERVSKGKSKVGRISLAARREGNSVVIDVKDDGRGIDLGAVYRKAVRLGILQKGERLTKGRLLGILFSPGFTTLEETDMTSGRGVGLDVVRETIAEMNGKITVATSEGKGTIFRIRLPITFIIVNTVRFTAGGIEFVVPSSLIQELVEVDMLEYDTEAETVPLRETRVEAKDLCKLLRLNPEGKGSKTHAIVFNLMPGTQVALLVDEITGQEETVIKPLGKFLEGLKYYSGVSISAGGRLMPVLNPVALLEQPVETEFLQPEIRELEGKQNILIVDDSLSIRKFVSILLRQKGYRVYTASNGMEALAVIDEQPVDLIITDLEMPVMHGYELLRELRRKELSKNIPVVILTSRGSEKHKEKAASLGAKEYLVKPFEEASLLETVRGQLKAPQFR</sequence>
<dbReference type="InterPro" id="IPR003594">
    <property type="entry name" value="HATPase_dom"/>
</dbReference>
<dbReference type="SUPFAM" id="SSF50341">
    <property type="entry name" value="CheW-like"/>
    <property type="match status" value="1"/>
</dbReference>
<evidence type="ECO:0000256" key="2">
    <source>
        <dbReference type="ARBA" id="ARBA00012438"/>
    </source>
</evidence>
<dbReference type="Gene3D" id="2.30.30.40">
    <property type="entry name" value="SH3 Domains"/>
    <property type="match status" value="1"/>
</dbReference>
<name>A0A3B1CT30_9ZZZZ</name>
<dbReference type="Gene3D" id="3.40.50.2300">
    <property type="match status" value="1"/>
</dbReference>
<dbReference type="PROSITE" id="PS50109">
    <property type="entry name" value="HIS_KIN"/>
    <property type="match status" value="1"/>
</dbReference>
<dbReference type="SUPFAM" id="SSF47226">
    <property type="entry name" value="Histidine-containing phosphotransfer domain, HPT domain"/>
    <property type="match status" value="1"/>
</dbReference>
<dbReference type="EC" id="2.7.13.3" evidence="2"/>
<dbReference type="Pfam" id="PF02518">
    <property type="entry name" value="HATPase_c"/>
    <property type="match status" value="1"/>
</dbReference>